<feature type="compositionally biased region" description="Low complexity" evidence="5">
    <location>
        <begin position="22"/>
        <end position="35"/>
    </location>
</feature>
<name>A0A1V6P045_PENDC</name>
<dbReference type="EMBL" id="MDYL01000024">
    <property type="protein sequence ID" value="OQD70314.1"/>
    <property type="molecule type" value="Genomic_DNA"/>
</dbReference>
<keyword evidence="4" id="KW-0479">Metal-binding</keyword>
<organism evidence="6 7">
    <name type="scientific">Penicillium decumbens</name>
    <dbReference type="NCBI Taxonomy" id="69771"/>
    <lineage>
        <taxon>Eukaryota</taxon>
        <taxon>Fungi</taxon>
        <taxon>Dikarya</taxon>
        <taxon>Ascomycota</taxon>
        <taxon>Pezizomycotina</taxon>
        <taxon>Eurotiomycetes</taxon>
        <taxon>Eurotiomycetidae</taxon>
        <taxon>Eurotiales</taxon>
        <taxon>Aspergillaceae</taxon>
        <taxon>Penicillium</taxon>
    </lineage>
</organism>
<evidence type="ECO:0000256" key="3">
    <source>
        <dbReference type="ARBA" id="ARBA00022842"/>
    </source>
</evidence>
<comment type="cofactor">
    <cofactor evidence="1 4">
        <name>Mg(2+)</name>
        <dbReference type="ChEBI" id="CHEBI:18420"/>
    </cofactor>
</comment>
<keyword evidence="7" id="KW-1185">Reference proteome</keyword>
<dbReference type="OrthoDB" id="2861623at2759"/>
<evidence type="ECO:0000256" key="1">
    <source>
        <dbReference type="ARBA" id="ARBA00001946"/>
    </source>
</evidence>
<dbReference type="PANTHER" id="PTHR35201:SF4">
    <property type="entry name" value="BETA-PINACENE SYNTHASE-RELATED"/>
    <property type="match status" value="1"/>
</dbReference>
<dbReference type="STRING" id="69771.A0A1V6P045"/>
<reference evidence="7" key="1">
    <citation type="journal article" date="2017" name="Nat. Microbiol.">
        <title>Global analysis of biosynthetic gene clusters reveals vast potential of secondary metabolite production in Penicillium species.</title>
        <authorList>
            <person name="Nielsen J.C."/>
            <person name="Grijseels S."/>
            <person name="Prigent S."/>
            <person name="Ji B."/>
            <person name="Dainat J."/>
            <person name="Nielsen K.F."/>
            <person name="Frisvad J.C."/>
            <person name="Workman M."/>
            <person name="Nielsen J."/>
        </authorList>
    </citation>
    <scope>NUCLEOTIDE SEQUENCE [LARGE SCALE GENOMIC DNA]</scope>
    <source>
        <strain evidence="7">IBT 11843</strain>
    </source>
</reference>
<comment type="similarity">
    <text evidence="2 4">Belongs to the terpene synthase family.</text>
</comment>
<dbReference type="EC" id="4.2.3.-" evidence="4"/>
<dbReference type="InterPro" id="IPR034686">
    <property type="entry name" value="Terpene_cyclase-like_2"/>
</dbReference>
<sequence>MELSKITPSEQQRSGSSDTSLDETSSPLPSSTSSCSDITYGADLKPSEVLKSQAVFVPDLFSSIMAVEPVVNPNYHKVKPEADAWIAEIIQADEKWASRNTRVDLAYLASIWAPTCDQEALRMMIDWNHWVFLFDDQFDEGHLSQDPEAAQEEINRTLEIMEDTQPPVRWDDNPIQFVFQTTWDRLKQRCGRDQQQRWKYMHRHFFDGLLKQVKVMHSHQALGRDVQEYMEMRRGTIGAYPAIALTEYAIGINLPPEVMSNSSLEECMCISADLVLLVNDILSYKKDVTLGVDHNLIFLLRAQGLSMQEAVDRIGEMLNNCYRRWYSALQKMDIWGEHIDKQVLAFIDACRNVALGNLHWR</sequence>
<dbReference type="GO" id="GO:0046872">
    <property type="term" value="F:metal ion binding"/>
    <property type="evidence" value="ECO:0007669"/>
    <property type="project" value="UniProtKB-KW"/>
</dbReference>
<feature type="region of interest" description="Disordered" evidence="5">
    <location>
        <begin position="1"/>
        <end position="35"/>
    </location>
</feature>
<gene>
    <name evidence="6" type="ORF">PENDEC_c024G05320</name>
</gene>
<evidence type="ECO:0000313" key="6">
    <source>
        <dbReference type="EMBL" id="OQD70314.1"/>
    </source>
</evidence>
<evidence type="ECO:0000256" key="5">
    <source>
        <dbReference type="SAM" id="MobiDB-lite"/>
    </source>
</evidence>
<proteinExistence type="inferred from homology"/>
<dbReference type="AlphaFoldDB" id="A0A1V6P045"/>
<feature type="compositionally biased region" description="Polar residues" evidence="5">
    <location>
        <begin position="1"/>
        <end position="19"/>
    </location>
</feature>
<accession>A0A1V6P045</accession>
<dbReference type="Gene3D" id="1.10.600.10">
    <property type="entry name" value="Farnesyl Diphosphate Synthase"/>
    <property type="match status" value="1"/>
</dbReference>
<evidence type="ECO:0000256" key="4">
    <source>
        <dbReference type="RuleBase" id="RU366034"/>
    </source>
</evidence>
<keyword evidence="3 4" id="KW-0460">Magnesium</keyword>
<evidence type="ECO:0000256" key="2">
    <source>
        <dbReference type="ARBA" id="ARBA00006333"/>
    </source>
</evidence>
<dbReference type="GO" id="GO:0008299">
    <property type="term" value="P:isoprenoid biosynthetic process"/>
    <property type="evidence" value="ECO:0007669"/>
    <property type="project" value="UniProtKB-ARBA"/>
</dbReference>
<dbReference type="GO" id="GO:0010333">
    <property type="term" value="F:terpene synthase activity"/>
    <property type="evidence" value="ECO:0007669"/>
    <property type="project" value="InterPro"/>
</dbReference>
<dbReference type="SUPFAM" id="SSF48576">
    <property type="entry name" value="Terpenoid synthases"/>
    <property type="match status" value="1"/>
</dbReference>
<comment type="caution">
    <text evidence="6">The sequence shown here is derived from an EMBL/GenBank/DDBJ whole genome shotgun (WGS) entry which is preliminary data.</text>
</comment>
<dbReference type="Pfam" id="PF19086">
    <property type="entry name" value="Terpene_syn_C_2"/>
    <property type="match status" value="1"/>
</dbReference>
<evidence type="ECO:0000313" key="7">
    <source>
        <dbReference type="Proteomes" id="UP000191522"/>
    </source>
</evidence>
<dbReference type="PROSITE" id="PS51257">
    <property type="entry name" value="PROKAR_LIPOPROTEIN"/>
    <property type="match status" value="1"/>
</dbReference>
<dbReference type="Proteomes" id="UP000191522">
    <property type="component" value="Unassembled WGS sequence"/>
</dbReference>
<dbReference type="OMA" id="DLIEYAM"/>
<protein>
    <recommendedName>
        <fullName evidence="4">Terpene synthase</fullName>
        <ecNumber evidence="4">4.2.3.-</ecNumber>
    </recommendedName>
</protein>
<dbReference type="InterPro" id="IPR008949">
    <property type="entry name" value="Isoprenoid_synthase_dom_sf"/>
</dbReference>
<keyword evidence="4" id="KW-0456">Lyase</keyword>
<dbReference type="PANTHER" id="PTHR35201">
    <property type="entry name" value="TERPENE SYNTHASE"/>
    <property type="match status" value="1"/>
</dbReference>